<reference evidence="7" key="1">
    <citation type="submission" date="2016-10" db="EMBL/GenBank/DDBJ databases">
        <authorList>
            <person name="Varghese N."/>
            <person name="Submissions S."/>
        </authorList>
    </citation>
    <scope>NUCLEOTIDE SEQUENCE [LARGE SCALE GENOMIC DNA]</scope>
    <source>
        <strain evidence="7">CGMCC 1.6494</strain>
    </source>
</reference>
<dbReference type="Gene3D" id="3.10.105.10">
    <property type="entry name" value="Dipeptide-binding Protein, Domain 3"/>
    <property type="match status" value="1"/>
</dbReference>
<keyword evidence="2" id="KW-0813">Transport</keyword>
<dbReference type="EMBL" id="FNII01000006">
    <property type="protein sequence ID" value="SDN58661.1"/>
    <property type="molecule type" value="Genomic_DNA"/>
</dbReference>
<dbReference type="AlphaFoldDB" id="A0A1H0CLK3"/>
<dbReference type="InterPro" id="IPR030678">
    <property type="entry name" value="Peptide/Ni-bd"/>
</dbReference>
<dbReference type="Proteomes" id="UP000199677">
    <property type="component" value="Unassembled WGS sequence"/>
</dbReference>
<evidence type="ECO:0000256" key="3">
    <source>
        <dbReference type="ARBA" id="ARBA00022729"/>
    </source>
</evidence>
<dbReference type="PANTHER" id="PTHR30290">
    <property type="entry name" value="PERIPLASMIC BINDING COMPONENT OF ABC TRANSPORTER"/>
    <property type="match status" value="1"/>
</dbReference>
<dbReference type="Gene3D" id="3.40.190.10">
    <property type="entry name" value="Periplasmic binding protein-like II"/>
    <property type="match status" value="1"/>
</dbReference>
<dbReference type="PIRSF" id="PIRSF002741">
    <property type="entry name" value="MppA"/>
    <property type="match status" value="1"/>
</dbReference>
<feature type="chain" id="PRO_5011518426" evidence="4">
    <location>
        <begin position="34"/>
        <end position="537"/>
    </location>
</feature>
<proteinExistence type="inferred from homology"/>
<dbReference type="OrthoDB" id="9801912at2"/>
<evidence type="ECO:0000256" key="2">
    <source>
        <dbReference type="ARBA" id="ARBA00022448"/>
    </source>
</evidence>
<evidence type="ECO:0000313" key="6">
    <source>
        <dbReference type="EMBL" id="SDN58661.1"/>
    </source>
</evidence>
<dbReference type="PANTHER" id="PTHR30290:SF9">
    <property type="entry name" value="OLIGOPEPTIDE-BINDING PROTEIN APPA"/>
    <property type="match status" value="1"/>
</dbReference>
<comment type="similarity">
    <text evidence="1">Belongs to the bacterial solute-binding protein 5 family.</text>
</comment>
<name>A0A1H0CLK3_9GAMM</name>
<keyword evidence="3 4" id="KW-0732">Signal</keyword>
<feature type="signal peptide" evidence="4">
    <location>
        <begin position="1"/>
        <end position="33"/>
    </location>
</feature>
<dbReference type="InterPro" id="IPR039424">
    <property type="entry name" value="SBP_5"/>
</dbReference>
<feature type="domain" description="Solute-binding protein family 5" evidence="5">
    <location>
        <begin position="76"/>
        <end position="439"/>
    </location>
</feature>
<evidence type="ECO:0000259" key="5">
    <source>
        <dbReference type="Pfam" id="PF00496"/>
    </source>
</evidence>
<evidence type="ECO:0000256" key="4">
    <source>
        <dbReference type="SAM" id="SignalP"/>
    </source>
</evidence>
<dbReference type="CDD" id="cd08518">
    <property type="entry name" value="PBP2_NikA_DppA_OppA_like_19"/>
    <property type="match status" value="1"/>
</dbReference>
<dbReference type="Pfam" id="PF00496">
    <property type="entry name" value="SBP_bac_5"/>
    <property type="match status" value="1"/>
</dbReference>
<dbReference type="GO" id="GO:0043190">
    <property type="term" value="C:ATP-binding cassette (ABC) transporter complex"/>
    <property type="evidence" value="ECO:0007669"/>
    <property type="project" value="InterPro"/>
</dbReference>
<evidence type="ECO:0000313" key="7">
    <source>
        <dbReference type="Proteomes" id="UP000199677"/>
    </source>
</evidence>
<dbReference type="GO" id="GO:0015833">
    <property type="term" value="P:peptide transport"/>
    <property type="evidence" value="ECO:0007669"/>
    <property type="project" value="TreeGrafter"/>
</dbReference>
<sequence length="537" mass="58576">MSTALPSRATQLSASILTAASLICLLLAGPASAKSTLVLAIGGEPEQGFDPLLGWGQYGHPLFQSTLLSQGEDFSPRAALATNWSLSDDRLTWQLTLRDDARFADGTPLTAEDVAYTFNAAAEAGGRADLSALKHATAINSHQVKLTLHAPRITFIDQLYSLGIVPAASRDNGYDEGYGRQPLGSGPYRMIEWQEGEQLIVERNPHFYGPSPPFERLVFLFTGEDTTLRAAQAGQVDLASVPPALADAYPDDMQRIVMQSVDNRGILFPTVPNQDEQAENGAPIGNDVTADPAIRHAINLALDRDTLVDVALNGHGRAAFGPADGLPWSRTDETLDTPDLERAAAILDEAGWQRGDDGLREKDGQPARFKLSYPSGDITRQWLAEASAEMLRPLGIDMQPTRRPWSELRREAMHQDAVMFGWGSRSPQEIYTLFHSKHAGDGYFNSGFYANDTVDDHLDAAQAAASVEQANRHWRDAQWDGETGYGVRGDAAWAWLVNLDHVYAADTCLDVGELGVAPHGHGWPITANLLDWRWTCP</sequence>
<keyword evidence="7" id="KW-1185">Reference proteome</keyword>
<dbReference type="GO" id="GO:0030288">
    <property type="term" value="C:outer membrane-bounded periplasmic space"/>
    <property type="evidence" value="ECO:0007669"/>
    <property type="project" value="UniProtKB-ARBA"/>
</dbReference>
<dbReference type="SUPFAM" id="SSF53850">
    <property type="entry name" value="Periplasmic binding protein-like II"/>
    <property type="match status" value="1"/>
</dbReference>
<organism evidence="6 7">
    <name type="scientific">Vreelandella arcis</name>
    <dbReference type="NCBI Taxonomy" id="416873"/>
    <lineage>
        <taxon>Bacteria</taxon>
        <taxon>Pseudomonadati</taxon>
        <taxon>Pseudomonadota</taxon>
        <taxon>Gammaproteobacteria</taxon>
        <taxon>Oceanospirillales</taxon>
        <taxon>Halomonadaceae</taxon>
        <taxon>Vreelandella</taxon>
    </lineage>
</organism>
<accession>A0A1H0CLK3</accession>
<protein>
    <submittedName>
        <fullName evidence="6">Peptide/nickel transport system substrate-binding protein</fullName>
    </submittedName>
</protein>
<gene>
    <name evidence="6" type="ORF">SAMN04487951_106102</name>
</gene>
<dbReference type="STRING" id="416873.SAMN04487951_106102"/>
<dbReference type="InterPro" id="IPR000914">
    <property type="entry name" value="SBP_5_dom"/>
</dbReference>
<dbReference type="RefSeq" id="WP_089705064.1">
    <property type="nucleotide sequence ID" value="NZ_FNII01000006.1"/>
</dbReference>
<evidence type="ECO:0000256" key="1">
    <source>
        <dbReference type="ARBA" id="ARBA00005695"/>
    </source>
</evidence>
<dbReference type="GO" id="GO:1904680">
    <property type="term" value="F:peptide transmembrane transporter activity"/>
    <property type="evidence" value="ECO:0007669"/>
    <property type="project" value="TreeGrafter"/>
</dbReference>